<keyword evidence="3" id="KW-1185">Reference proteome</keyword>
<evidence type="ECO:0000313" key="3">
    <source>
        <dbReference type="Proteomes" id="UP000289340"/>
    </source>
</evidence>
<feature type="non-terminal residue" evidence="2">
    <location>
        <position position="1"/>
    </location>
</feature>
<name>A0A445J1X2_GLYSO</name>
<evidence type="ECO:0000313" key="2">
    <source>
        <dbReference type="EMBL" id="RZB92376.1"/>
    </source>
</evidence>
<accession>A0A445J1X2</accession>
<protein>
    <recommendedName>
        <fullName evidence="4">Secreted protein</fullName>
    </recommendedName>
</protein>
<dbReference type="AlphaFoldDB" id="A0A445J1X2"/>
<evidence type="ECO:0008006" key="4">
    <source>
        <dbReference type="Google" id="ProtNLM"/>
    </source>
</evidence>
<comment type="caution">
    <text evidence="2">The sequence shown here is derived from an EMBL/GenBank/DDBJ whole genome shotgun (WGS) entry which is preliminary data.</text>
</comment>
<organism evidence="2 3">
    <name type="scientific">Glycine soja</name>
    <name type="common">Wild soybean</name>
    <dbReference type="NCBI Taxonomy" id="3848"/>
    <lineage>
        <taxon>Eukaryota</taxon>
        <taxon>Viridiplantae</taxon>
        <taxon>Streptophyta</taxon>
        <taxon>Embryophyta</taxon>
        <taxon>Tracheophyta</taxon>
        <taxon>Spermatophyta</taxon>
        <taxon>Magnoliopsida</taxon>
        <taxon>eudicotyledons</taxon>
        <taxon>Gunneridae</taxon>
        <taxon>Pentapetalae</taxon>
        <taxon>rosids</taxon>
        <taxon>fabids</taxon>
        <taxon>Fabales</taxon>
        <taxon>Fabaceae</taxon>
        <taxon>Papilionoideae</taxon>
        <taxon>50 kb inversion clade</taxon>
        <taxon>NPAAA clade</taxon>
        <taxon>indigoferoid/millettioid clade</taxon>
        <taxon>Phaseoleae</taxon>
        <taxon>Glycine</taxon>
        <taxon>Glycine subgen. Soja</taxon>
    </lineage>
</organism>
<proteinExistence type="predicted"/>
<gene>
    <name evidence="2" type="ORF">D0Y65_024395</name>
</gene>
<dbReference type="Proteomes" id="UP000289340">
    <property type="component" value="Chromosome 9"/>
</dbReference>
<dbReference type="EMBL" id="QZWG01000009">
    <property type="protein sequence ID" value="RZB92376.1"/>
    <property type="molecule type" value="Genomic_DNA"/>
</dbReference>
<sequence length="88" mass="9653">SHSLAHASHVFCLLLTLLSSLPNRRSAITVATHGETRPPRPTFPPHPSTKFPASVRDSQVLVILIFHTCPSLHSAYPLVKKIDISFSC</sequence>
<feature type="chain" id="PRO_5019236065" description="Secreted protein" evidence="1">
    <location>
        <begin position="28"/>
        <end position="88"/>
    </location>
</feature>
<reference evidence="2 3" key="1">
    <citation type="submission" date="2018-09" db="EMBL/GenBank/DDBJ databases">
        <title>A high-quality reference genome of wild soybean provides a powerful tool to mine soybean genomes.</title>
        <authorList>
            <person name="Xie M."/>
            <person name="Chung C.Y.L."/>
            <person name="Li M.-W."/>
            <person name="Wong F.-L."/>
            <person name="Chan T.-F."/>
            <person name="Lam H.-M."/>
        </authorList>
    </citation>
    <scope>NUCLEOTIDE SEQUENCE [LARGE SCALE GENOMIC DNA]</scope>
    <source>
        <strain evidence="3">cv. W05</strain>
        <tissue evidence="2">Hypocotyl of etiolated seedlings</tissue>
    </source>
</reference>
<evidence type="ECO:0000256" key="1">
    <source>
        <dbReference type="SAM" id="SignalP"/>
    </source>
</evidence>
<feature type="signal peptide" evidence="1">
    <location>
        <begin position="1"/>
        <end position="27"/>
    </location>
</feature>
<keyword evidence="1" id="KW-0732">Signal</keyword>